<dbReference type="InterPro" id="IPR050873">
    <property type="entry name" value="V-ATPase_V0D/AC39_subunit"/>
</dbReference>
<reference evidence="3 4" key="1">
    <citation type="journal article" date="2009" name="Biosci. Biotechnol. Biochem.">
        <title>WeGAS: a web-based microbial genome annotation system.</title>
        <authorList>
            <person name="Lee D."/>
            <person name="Seo H."/>
            <person name="Park C."/>
            <person name="Park K."/>
        </authorList>
    </citation>
    <scope>NUCLEOTIDE SEQUENCE [LARGE SCALE GENOMIC DNA]</scope>
    <source>
        <strain evidence="4">ATCC 49049 / DSM 4359 / NBRC 107923 / NS-E</strain>
    </source>
</reference>
<protein>
    <submittedName>
        <fullName evidence="3">H+transporting two-sector ATPase C (AC39) subunit</fullName>
    </submittedName>
</protein>
<keyword evidence="2" id="KW-0406">Ion transport</keyword>
<dbReference type="EMBL" id="CP000916">
    <property type="protein sequence ID" value="ACM23091.1"/>
    <property type="molecule type" value="Genomic_DNA"/>
</dbReference>
<sequence>MRFASLSAKVKAMKSKMLTRDDFEQLMKTKSVVEIADYLKQNTHYREILKEVDVSKLHRRDLEILLRGSIVQDLYKVYFYLPNDAKRIFLLFEKKFEIENIKFAIRVIHSGHPENLSESKLYPVYHKSIDEARLLSVKNMEELWNVLKESEYYAGLESAYRNYQNSGKVHHLLNALDLWYFLTVKRRLSSTSLYAQGFKHLFYTHIDLTNIQWVYRARLLFKLQTPEVLNLLTPFQGYLKKQFFSELSTVSSTNEFLKKLMQTPYGRYFEDMEESKLPFTIERICDRVLLDRAERLSNDVQNGCNVAVGYVYIREYEYKDLVTIIETKRYGLSSEEAKYYLVIFGEW</sequence>
<dbReference type="Gene3D" id="1.10.132.50">
    <property type="entry name" value="ATP synthase (C/AC39) subunit, domain 3"/>
    <property type="match status" value="2"/>
</dbReference>
<dbReference type="AlphaFoldDB" id="B9K808"/>
<dbReference type="HOGENOM" id="CLU_064887_1_0_0"/>
<dbReference type="SUPFAM" id="SSF103486">
    <property type="entry name" value="V-type ATP synthase subunit C"/>
    <property type="match status" value="1"/>
</dbReference>
<dbReference type="InterPro" id="IPR036079">
    <property type="entry name" value="ATPase_csu/dsu_sf"/>
</dbReference>
<keyword evidence="4" id="KW-1185">Reference proteome</keyword>
<proteinExistence type="predicted"/>
<evidence type="ECO:0000313" key="3">
    <source>
        <dbReference type="EMBL" id="ACM23091.1"/>
    </source>
</evidence>
<dbReference type="Pfam" id="PF01992">
    <property type="entry name" value="vATP-synt_AC39"/>
    <property type="match status" value="1"/>
</dbReference>
<gene>
    <name evidence="3" type="ordered locus">CTN_0915</name>
</gene>
<dbReference type="STRING" id="309803.CTN_0915"/>
<evidence type="ECO:0000313" key="4">
    <source>
        <dbReference type="Proteomes" id="UP000000445"/>
    </source>
</evidence>
<dbReference type="Proteomes" id="UP000000445">
    <property type="component" value="Chromosome"/>
</dbReference>
<dbReference type="KEGG" id="tna:CTN_0915"/>
<dbReference type="PANTHER" id="PTHR38682">
    <property type="entry name" value="V-TYPE ATP SYNTHASE SUBUNIT C"/>
    <property type="match status" value="1"/>
</dbReference>
<keyword evidence="1" id="KW-0813">Transport</keyword>
<dbReference type="RefSeq" id="WP_015919408.1">
    <property type="nucleotide sequence ID" value="NC_011978.1"/>
</dbReference>
<dbReference type="eggNOG" id="COG1527">
    <property type="taxonomic scope" value="Bacteria"/>
</dbReference>
<evidence type="ECO:0000256" key="2">
    <source>
        <dbReference type="ARBA" id="ARBA00023065"/>
    </source>
</evidence>
<dbReference type="PANTHER" id="PTHR38682:SF1">
    <property type="entry name" value="V-TYPE ATP SYNTHASE SUBUNIT C"/>
    <property type="match status" value="1"/>
</dbReference>
<dbReference type="GO" id="GO:0046961">
    <property type="term" value="F:proton-transporting ATPase activity, rotational mechanism"/>
    <property type="evidence" value="ECO:0007669"/>
    <property type="project" value="InterPro"/>
</dbReference>
<dbReference type="InterPro" id="IPR002843">
    <property type="entry name" value="ATPase_V0-cplx_csu/dsu"/>
</dbReference>
<organism evidence="3 4">
    <name type="scientific">Thermotoga neapolitana (strain ATCC 49049 / DSM 4359 / NBRC 107923 / NS-E)</name>
    <dbReference type="NCBI Taxonomy" id="309803"/>
    <lineage>
        <taxon>Bacteria</taxon>
        <taxon>Thermotogati</taxon>
        <taxon>Thermotogota</taxon>
        <taxon>Thermotogae</taxon>
        <taxon>Thermotogales</taxon>
        <taxon>Thermotogaceae</taxon>
        <taxon>Thermotoga</taxon>
    </lineage>
</organism>
<evidence type="ECO:0000256" key="1">
    <source>
        <dbReference type="ARBA" id="ARBA00022448"/>
    </source>
</evidence>
<name>B9K808_THENN</name>
<accession>B9K808</accession>
<dbReference type="InterPro" id="IPR044911">
    <property type="entry name" value="V-type_ATPase_csu/dsu_dom_3"/>
</dbReference>